<feature type="region of interest" description="Disordered" evidence="1">
    <location>
        <begin position="312"/>
        <end position="331"/>
    </location>
</feature>
<feature type="domain" description="Helicase-associated" evidence="2">
    <location>
        <begin position="413"/>
        <end position="472"/>
    </location>
</feature>
<dbReference type="PANTHER" id="PTHR33418">
    <property type="entry name" value="HELICASE-ASSOCIATED"/>
    <property type="match status" value="1"/>
</dbReference>
<gene>
    <name evidence="3" type="ORF">ACHAWU_002064</name>
</gene>
<dbReference type="Gene3D" id="6.10.140.530">
    <property type="match status" value="2"/>
</dbReference>
<evidence type="ECO:0000313" key="3">
    <source>
        <dbReference type="EMBL" id="KAL3759263.1"/>
    </source>
</evidence>
<name>A0ABD3M8N6_9STRA</name>
<protein>
    <recommendedName>
        <fullName evidence="2">Helicase-associated domain-containing protein</fullName>
    </recommendedName>
</protein>
<evidence type="ECO:0000313" key="4">
    <source>
        <dbReference type="Proteomes" id="UP001530293"/>
    </source>
</evidence>
<accession>A0ABD3M8N6</accession>
<keyword evidence="4" id="KW-1185">Reference proteome</keyword>
<dbReference type="Proteomes" id="UP001530293">
    <property type="component" value="Unassembled WGS sequence"/>
</dbReference>
<evidence type="ECO:0000256" key="1">
    <source>
        <dbReference type="SAM" id="MobiDB-lite"/>
    </source>
</evidence>
<feature type="domain" description="Helicase-associated" evidence="2">
    <location>
        <begin position="265"/>
        <end position="314"/>
    </location>
</feature>
<comment type="caution">
    <text evidence="3">The sequence shown here is derived from an EMBL/GenBank/DDBJ whole genome shotgun (WGS) entry which is preliminary data.</text>
</comment>
<feature type="region of interest" description="Disordered" evidence="1">
    <location>
        <begin position="60"/>
        <end position="93"/>
    </location>
</feature>
<dbReference type="EMBL" id="JALLBG020000206">
    <property type="protein sequence ID" value="KAL3759263.1"/>
    <property type="molecule type" value="Genomic_DNA"/>
</dbReference>
<feature type="region of interest" description="Disordered" evidence="1">
    <location>
        <begin position="126"/>
        <end position="166"/>
    </location>
</feature>
<dbReference type="AlphaFoldDB" id="A0ABD3M8N6"/>
<evidence type="ECO:0000259" key="2">
    <source>
        <dbReference type="Pfam" id="PF03457"/>
    </source>
</evidence>
<feature type="region of interest" description="Disordered" evidence="1">
    <location>
        <begin position="230"/>
        <end position="259"/>
    </location>
</feature>
<dbReference type="PANTHER" id="PTHR33418:SF1">
    <property type="entry name" value="HELICASE-ASSOCIATED DOMAIN-CONTAINING PROTEIN"/>
    <property type="match status" value="1"/>
</dbReference>
<reference evidence="3 4" key="1">
    <citation type="submission" date="2024-10" db="EMBL/GenBank/DDBJ databases">
        <title>Updated reference genomes for cyclostephanoid diatoms.</title>
        <authorList>
            <person name="Roberts W.R."/>
            <person name="Alverson A.J."/>
        </authorList>
    </citation>
    <scope>NUCLEOTIDE SEQUENCE [LARGE SCALE GENOMIC DNA]</scope>
    <source>
        <strain evidence="3 4">AJA232-27</strain>
    </source>
</reference>
<feature type="domain" description="Helicase-associated" evidence="2">
    <location>
        <begin position="483"/>
        <end position="564"/>
    </location>
</feature>
<proteinExistence type="predicted"/>
<organism evidence="3 4">
    <name type="scientific">Discostella pseudostelligera</name>
    <dbReference type="NCBI Taxonomy" id="259834"/>
    <lineage>
        <taxon>Eukaryota</taxon>
        <taxon>Sar</taxon>
        <taxon>Stramenopiles</taxon>
        <taxon>Ochrophyta</taxon>
        <taxon>Bacillariophyta</taxon>
        <taxon>Coscinodiscophyceae</taxon>
        <taxon>Thalassiosirophycidae</taxon>
        <taxon>Stephanodiscales</taxon>
        <taxon>Stephanodiscaceae</taxon>
        <taxon>Discostella</taxon>
    </lineage>
</organism>
<dbReference type="Pfam" id="PF03457">
    <property type="entry name" value="HA"/>
    <property type="match status" value="3"/>
</dbReference>
<dbReference type="InterPro" id="IPR005114">
    <property type="entry name" value="Helicase_assoc"/>
</dbReference>
<sequence>MLGYYERLFQAMNQHSLINSSSCSTGDDGAVNSLSAAAAAAAGGVVASTIPMAATAVAETNSSDHAAEESILLRTTSSSNRAGRKKKKIFPTAHLPNEERDELHMEIYKYFEWLHNSLVAASASGAAGSARGSNDENEGDEDELSGRRRRQKKEQSASSAGGGVSGGINISSLHQLMQCMESTFKVVGNSQISSESASSTDTLATTATTKMPFLEEALSEPLRKLAAISKRNSENQQQQQQQSRWKNSRRGSTTSASGVDNYGLDFEDMFARLLQFHQEHGHVNVPQKYAPDGQLGSWVANIRSKRKLMSKRGEEFEPDIESSPIPDPAEYDDIVVGDENNVVFEDEEDEGDVALGDEDDGGGSGGVDLGVVDEDFNRKKRKRVGGRQRLTQERIQRLDTIGFQWVVSNSNTKSWEERFENLKEYQQYHGTTRVPRSSGTLGEWVHMQRRLYNKKDKNFLATRAPLLDAIGFDWHPRKYALVSWEDNFNRLVDFGRTHMHYNVQSPFPDDFLGDIEDQSAELVEAHRFAKWVKRIHSEYRSYATGKEGRMLNDARVMQLREIGFQFV</sequence>